<protein>
    <submittedName>
        <fullName evidence="1">Uncharacterized protein</fullName>
    </submittedName>
</protein>
<organism evidence="1">
    <name type="scientific">Brassica oleracea</name>
    <name type="common">Wild cabbage</name>
    <dbReference type="NCBI Taxonomy" id="3712"/>
    <lineage>
        <taxon>Eukaryota</taxon>
        <taxon>Viridiplantae</taxon>
        <taxon>Streptophyta</taxon>
        <taxon>Embryophyta</taxon>
        <taxon>Tracheophyta</taxon>
        <taxon>Spermatophyta</taxon>
        <taxon>Magnoliopsida</taxon>
        <taxon>eudicotyledons</taxon>
        <taxon>Gunneridae</taxon>
        <taxon>Pentapetalae</taxon>
        <taxon>rosids</taxon>
        <taxon>malvids</taxon>
        <taxon>Brassicales</taxon>
        <taxon>Brassicaceae</taxon>
        <taxon>Brassiceae</taxon>
        <taxon>Brassica</taxon>
    </lineage>
</organism>
<dbReference type="EMBL" id="LR031875">
    <property type="protein sequence ID" value="VDD32264.1"/>
    <property type="molecule type" value="Genomic_DNA"/>
</dbReference>
<dbReference type="AlphaFoldDB" id="A0A3P6EAF5"/>
<gene>
    <name evidence="1" type="ORF">BOLC9T57587H</name>
</gene>
<proteinExistence type="predicted"/>
<name>A0A3P6EAF5_BRAOL</name>
<reference evidence="1" key="1">
    <citation type="submission" date="2018-11" db="EMBL/GenBank/DDBJ databases">
        <authorList>
            <consortium name="Genoscope - CEA"/>
            <person name="William W."/>
        </authorList>
    </citation>
    <scope>NUCLEOTIDE SEQUENCE</scope>
</reference>
<evidence type="ECO:0000313" key="1">
    <source>
        <dbReference type="EMBL" id="VDD32264.1"/>
    </source>
</evidence>
<sequence length="79" mass="8979">MRGDELMSVDMLLIDRKSVLIINLAPVLKTILDGSRSKQSFRFADTPVSLLFEEVPERIKLYPQGAVSVSRLRGVDIFW</sequence>
<accession>A0A3P6EAF5</accession>